<comment type="similarity">
    <text evidence="1">Belongs to the PPR family. PCMP-H subfamily.</text>
</comment>
<reference evidence="3" key="1">
    <citation type="journal article" date="2023" name="Plant J.">
        <title>Genome sequences and population genomics provide insights into the demographic history, inbreeding, and mutation load of two 'living fossil' tree species of Dipteronia.</title>
        <authorList>
            <person name="Feng Y."/>
            <person name="Comes H.P."/>
            <person name="Chen J."/>
            <person name="Zhu S."/>
            <person name="Lu R."/>
            <person name="Zhang X."/>
            <person name="Li P."/>
            <person name="Qiu J."/>
            <person name="Olsen K.M."/>
            <person name="Qiu Y."/>
        </authorList>
    </citation>
    <scope>NUCLEOTIDE SEQUENCE</scope>
    <source>
        <strain evidence="3">NBL</strain>
    </source>
</reference>
<comment type="caution">
    <text evidence="3">The sequence shown here is derived from an EMBL/GenBank/DDBJ whole genome shotgun (WGS) entry which is preliminary data.</text>
</comment>
<proteinExistence type="inferred from homology"/>
<keyword evidence="4" id="KW-1185">Reference proteome</keyword>
<gene>
    <name evidence="3" type="ORF">Dsin_016057</name>
</gene>
<feature type="domain" description="DYW" evidence="2">
    <location>
        <begin position="5"/>
        <end position="58"/>
    </location>
</feature>
<protein>
    <recommendedName>
        <fullName evidence="2">DYW domain-containing protein</fullName>
    </recommendedName>
</protein>
<dbReference type="Proteomes" id="UP001281410">
    <property type="component" value="Unassembled WGS sequence"/>
</dbReference>
<dbReference type="AlphaFoldDB" id="A0AAE0AD00"/>
<evidence type="ECO:0000256" key="1">
    <source>
        <dbReference type="ARBA" id="ARBA00006643"/>
    </source>
</evidence>
<dbReference type="Pfam" id="PF14432">
    <property type="entry name" value="DYW_deaminase"/>
    <property type="match status" value="1"/>
</dbReference>
<name>A0AAE0AD00_9ROSI</name>
<accession>A0AAE0AD00</accession>
<evidence type="ECO:0000313" key="3">
    <source>
        <dbReference type="EMBL" id="KAK3211351.1"/>
    </source>
</evidence>
<dbReference type="InterPro" id="IPR032867">
    <property type="entry name" value="DYW_dom"/>
</dbReference>
<dbReference type="GO" id="GO:0008270">
    <property type="term" value="F:zinc ion binding"/>
    <property type="evidence" value="ECO:0007669"/>
    <property type="project" value="InterPro"/>
</dbReference>
<evidence type="ECO:0000259" key="2">
    <source>
        <dbReference type="Pfam" id="PF14432"/>
    </source>
</evidence>
<sequence>MRLAGYIPNTDFVLQDVNEEDKQGILCNHNEKLFIAFGILISNGESSTKVFKNLRICCRFRIHRFKFPTTSIRATVDNGSVKSLQEIVWRTKWYWDDDSWLPSIGLANEIRFESGFELSKV</sequence>
<organism evidence="3 4">
    <name type="scientific">Dipteronia sinensis</name>
    <dbReference type="NCBI Taxonomy" id="43782"/>
    <lineage>
        <taxon>Eukaryota</taxon>
        <taxon>Viridiplantae</taxon>
        <taxon>Streptophyta</taxon>
        <taxon>Embryophyta</taxon>
        <taxon>Tracheophyta</taxon>
        <taxon>Spermatophyta</taxon>
        <taxon>Magnoliopsida</taxon>
        <taxon>eudicotyledons</taxon>
        <taxon>Gunneridae</taxon>
        <taxon>Pentapetalae</taxon>
        <taxon>rosids</taxon>
        <taxon>malvids</taxon>
        <taxon>Sapindales</taxon>
        <taxon>Sapindaceae</taxon>
        <taxon>Hippocastanoideae</taxon>
        <taxon>Acereae</taxon>
        <taxon>Dipteronia</taxon>
    </lineage>
</organism>
<evidence type="ECO:0000313" key="4">
    <source>
        <dbReference type="Proteomes" id="UP001281410"/>
    </source>
</evidence>
<dbReference type="EMBL" id="JANJYJ010000005">
    <property type="protein sequence ID" value="KAK3211351.1"/>
    <property type="molecule type" value="Genomic_DNA"/>
</dbReference>